<dbReference type="InterPro" id="IPR052515">
    <property type="entry name" value="Gfo/Idh/MocA_Oxidoreductase"/>
</dbReference>
<dbReference type="eggNOG" id="COG0673">
    <property type="taxonomic scope" value="Bacteria"/>
</dbReference>
<keyword evidence="4" id="KW-1185">Reference proteome</keyword>
<dbReference type="SUPFAM" id="SSF51735">
    <property type="entry name" value="NAD(P)-binding Rossmann-fold domains"/>
    <property type="match status" value="1"/>
</dbReference>
<feature type="domain" description="Gfo/Idh/MocA-like oxidoreductase N-terminal" evidence="1">
    <location>
        <begin position="5"/>
        <end position="121"/>
    </location>
</feature>
<reference evidence="3" key="1">
    <citation type="submission" date="2009-07" db="EMBL/GenBank/DDBJ databases">
        <authorList>
            <consortium name="US DOE Joint Genome Institute (JGI-PGF)"/>
            <person name="Lucas S."/>
            <person name="Copeland A."/>
            <person name="Lapidus A."/>
            <person name="Glavina del Rio T."/>
            <person name="Tice H."/>
            <person name="Bruce D."/>
            <person name="Goodwin L."/>
            <person name="Pitluck S."/>
            <person name="Larimer F."/>
            <person name="Land M.L."/>
            <person name="Mouttaki H."/>
            <person name="He Z."/>
            <person name="Zhou J."/>
            <person name="Hemme C.L."/>
        </authorList>
    </citation>
    <scope>NUCLEOTIDE SEQUENCE [LARGE SCALE GENOMIC DNA]</scope>
    <source>
        <strain evidence="3">DSM 2782</strain>
    </source>
</reference>
<dbReference type="OrthoDB" id="9781966at2"/>
<organism evidence="3 4">
    <name type="scientific">Ruminiclostridium papyrosolvens DSM 2782</name>
    <dbReference type="NCBI Taxonomy" id="588581"/>
    <lineage>
        <taxon>Bacteria</taxon>
        <taxon>Bacillati</taxon>
        <taxon>Bacillota</taxon>
        <taxon>Clostridia</taxon>
        <taxon>Eubacteriales</taxon>
        <taxon>Oscillospiraceae</taxon>
        <taxon>Ruminiclostridium</taxon>
    </lineage>
</organism>
<dbReference type="AlphaFoldDB" id="F1TF83"/>
<proteinExistence type="predicted"/>
<name>F1TF83_9FIRM</name>
<feature type="domain" description="GFO/IDH/MocA-like oxidoreductase" evidence="2">
    <location>
        <begin position="131"/>
        <end position="255"/>
    </location>
</feature>
<dbReference type="SUPFAM" id="SSF55347">
    <property type="entry name" value="Glyceraldehyde-3-phosphate dehydrogenase-like, C-terminal domain"/>
    <property type="match status" value="1"/>
</dbReference>
<dbReference type="Gene3D" id="3.30.360.10">
    <property type="entry name" value="Dihydrodipicolinate Reductase, domain 2"/>
    <property type="match status" value="1"/>
</dbReference>
<comment type="caution">
    <text evidence="3">The sequence shown here is derived from an EMBL/GenBank/DDBJ whole genome shotgun (WGS) entry which is preliminary data.</text>
</comment>
<evidence type="ECO:0000313" key="3">
    <source>
        <dbReference type="EMBL" id="EGD47021.1"/>
    </source>
</evidence>
<dbReference type="STRING" id="588581.Cpap_1216"/>
<dbReference type="PANTHER" id="PTHR43249:SF1">
    <property type="entry name" value="D-GLUCOSIDE 3-DEHYDROGENASE"/>
    <property type="match status" value="1"/>
</dbReference>
<evidence type="ECO:0000259" key="1">
    <source>
        <dbReference type="Pfam" id="PF01408"/>
    </source>
</evidence>
<protein>
    <submittedName>
        <fullName evidence="3">Oxidoreductase domain protein</fullName>
    </submittedName>
</protein>
<dbReference type="InterPro" id="IPR036291">
    <property type="entry name" value="NAD(P)-bd_dom_sf"/>
</dbReference>
<dbReference type="InterPro" id="IPR000683">
    <property type="entry name" value="Gfo/Idh/MocA-like_OxRdtase_N"/>
</dbReference>
<dbReference type="InterPro" id="IPR055170">
    <property type="entry name" value="GFO_IDH_MocA-like_dom"/>
</dbReference>
<dbReference type="Pfam" id="PF01408">
    <property type="entry name" value="GFO_IDH_MocA"/>
    <property type="match status" value="1"/>
</dbReference>
<sequence length="337" mass="37818">MKKLNSAIIGCGNIASMHEAAILSCHNANLYAVCDIDSSKTLEMKQKHRCQVFAQYQELLKSDTIDVVHICTPHYLHAPMAIEAMKAGKHVLTEKPMAISVSDALEMVRVSKQTGRMLGVSFQNRFNHTSRRVKEILNTGKTGRVLGARAFVTWHRGAEYYSRDKWRGKWETEGGGLLINQAIHTLDLLQWFMGDIDTIKASIDTRFLKNVIEVEDTAEATIKFKSGATAFFYATNGYPLDSVVMLEIVCEKAVIRMEGDVTIKYSNGDIEHISDDEKANGEKAYWGCGHKALVHDFYKKLPEGQHFEVDGNEALKAIKIVNAMYVSHKIKDYVEVG</sequence>
<dbReference type="Pfam" id="PF22725">
    <property type="entry name" value="GFO_IDH_MocA_C3"/>
    <property type="match status" value="1"/>
</dbReference>
<dbReference type="PANTHER" id="PTHR43249">
    <property type="entry name" value="UDP-N-ACETYL-2-AMINO-2-DEOXY-D-GLUCURONATE OXIDASE"/>
    <property type="match status" value="1"/>
</dbReference>
<evidence type="ECO:0000259" key="2">
    <source>
        <dbReference type="Pfam" id="PF22725"/>
    </source>
</evidence>
<gene>
    <name evidence="3" type="ORF">Cpap_1216</name>
</gene>
<dbReference type="RefSeq" id="WP_004620603.1">
    <property type="nucleotide sequence ID" value="NZ_ACXX02000010.1"/>
</dbReference>
<dbReference type="Gene3D" id="3.40.50.720">
    <property type="entry name" value="NAD(P)-binding Rossmann-like Domain"/>
    <property type="match status" value="1"/>
</dbReference>
<evidence type="ECO:0000313" key="4">
    <source>
        <dbReference type="Proteomes" id="UP000003860"/>
    </source>
</evidence>
<dbReference type="GO" id="GO:0000166">
    <property type="term" value="F:nucleotide binding"/>
    <property type="evidence" value="ECO:0007669"/>
    <property type="project" value="InterPro"/>
</dbReference>
<dbReference type="EMBL" id="ACXX02000010">
    <property type="protein sequence ID" value="EGD47021.1"/>
    <property type="molecule type" value="Genomic_DNA"/>
</dbReference>
<accession>F1TF83</accession>
<dbReference type="Proteomes" id="UP000003860">
    <property type="component" value="Unassembled WGS sequence"/>
</dbReference>
<reference evidence="3" key="2">
    <citation type="submission" date="2011-01" db="EMBL/GenBank/DDBJ databases">
        <title>The Non-contiguous Finished genome of Clostridium papyrosolvens.</title>
        <authorList>
            <person name="Lucas S."/>
            <person name="Copeland A."/>
            <person name="Lapidus A."/>
            <person name="Cheng J.-F."/>
            <person name="Goodwin L."/>
            <person name="Pitluck S."/>
            <person name="Misra M."/>
            <person name="Chertkov O."/>
            <person name="Detter J.C."/>
            <person name="Han C."/>
            <person name="Tapia R."/>
            <person name="Land M."/>
            <person name="Hauser L."/>
            <person name="Kyrpides N."/>
            <person name="Ivanova N."/>
            <person name="Pagani I."/>
            <person name="Mouttaki H."/>
            <person name="He Z."/>
            <person name="Zhou J."/>
            <person name="Hemme C.L."/>
            <person name="Woyke T."/>
        </authorList>
    </citation>
    <scope>NUCLEOTIDE SEQUENCE [LARGE SCALE GENOMIC DNA]</scope>
    <source>
        <strain evidence="3">DSM 2782</strain>
    </source>
</reference>